<proteinExistence type="predicted"/>
<dbReference type="FunFam" id="2.40.10.10:FF:000120">
    <property type="entry name" value="Putative serine protease"/>
    <property type="match status" value="1"/>
</dbReference>
<dbReference type="InterPro" id="IPR001254">
    <property type="entry name" value="Trypsin_dom"/>
</dbReference>
<dbReference type="PANTHER" id="PTHR24271:SF80">
    <property type="entry name" value="GRANZYME 3, TANDEM DUPLICATE 1-RELATED"/>
    <property type="match status" value="1"/>
</dbReference>
<keyword evidence="5" id="KW-1015">Disulfide bond</keyword>
<dbReference type="InterPro" id="IPR001314">
    <property type="entry name" value="Peptidase_S1A"/>
</dbReference>
<dbReference type="Pfam" id="PF00089">
    <property type="entry name" value="Trypsin"/>
    <property type="match status" value="1"/>
</dbReference>
<accession>A0A3B3SL75</accession>
<evidence type="ECO:0000313" key="8">
    <source>
        <dbReference type="Ensembl" id="ENSPKIP00000030781.1"/>
    </source>
</evidence>
<dbReference type="AlphaFoldDB" id="A0A3B3SL75"/>
<reference evidence="8" key="2">
    <citation type="submission" date="2025-09" db="UniProtKB">
        <authorList>
            <consortium name="Ensembl"/>
        </authorList>
    </citation>
    <scope>IDENTIFICATION</scope>
</reference>
<dbReference type="STRING" id="1676925.ENSPKIP00000030781"/>
<dbReference type="SMART" id="SM00020">
    <property type="entry name" value="Tryp_SPc"/>
    <property type="match status" value="1"/>
</dbReference>
<dbReference type="PROSITE" id="PS50240">
    <property type="entry name" value="TRYPSIN_DOM"/>
    <property type="match status" value="1"/>
</dbReference>
<dbReference type="GeneTree" id="ENSGT00910000144271"/>
<dbReference type="GO" id="GO:0004252">
    <property type="term" value="F:serine-type endopeptidase activity"/>
    <property type="evidence" value="ECO:0007669"/>
    <property type="project" value="InterPro"/>
</dbReference>
<dbReference type="PANTHER" id="PTHR24271">
    <property type="entry name" value="KALLIKREIN-RELATED"/>
    <property type="match status" value="1"/>
</dbReference>
<keyword evidence="9" id="KW-1185">Reference proteome</keyword>
<keyword evidence="2 6" id="KW-0732">Signal</keyword>
<dbReference type="InterPro" id="IPR043504">
    <property type="entry name" value="Peptidase_S1_PA_chymotrypsin"/>
</dbReference>
<keyword evidence="3" id="KW-0378">Hydrolase</keyword>
<dbReference type="PRINTS" id="PR00722">
    <property type="entry name" value="CHYMOTRYPSIN"/>
</dbReference>
<dbReference type="Proteomes" id="UP000261540">
    <property type="component" value="Unplaced"/>
</dbReference>
<sequence length="255" mass="28448">MMLLQLSLLCLLLQERLPPTGASESGILGGETAKPHSRPYMASLQVRGAHKCGGFLIRKDFILTAAHCTKDFRSLTVVLGNNNIKKKKWLRQKSGIKVKWCCSHPNNSKNQYDFDIALCKLVKSVTLNKKVNVIELPKQGEIVQDPTRCLILGWGKTKPNGAAEDNLREVTVPIQSNGECKKTWREHFNEKTMLCTKFDGKRGFCQGDSGGPLVCNKKAYGIASFTADPCTTPHPNVYVKISNFIPWITKTMKKN</sequence>
<dbReference type="GO" id="GO:0006508">
    <property type="term" value="P:proteolysis"/>
    <property type="evidence" value="ECO:0007669"/>
    <property type="project" value="UniProtKB-KW"/>
</dbReference>
<evidence type="ECO:0000256" key="3">
    <source>
        <dbReference type="ARBA" id="ARBA00022801"/>
    </source>
</evidence>
<reference evidence="8" key="1">
    <citation type="submission" date="2025-08" db="UniProtKB">
        <authorList>
            <consortium name="Ensembl"/>
        </authorList>
    </citation>
    <scope>IDENTIFICATION</scope>
</reference>
<evidence type="ECO:0000256" key="2">
    <source>
        <dbReference type="ARBA" id="ARBA00022729"/>
    </source>
</evidence>
<evidence type="ECO:0000256" key="1">
    <source>
        <dbReference type="ARBA" id="ARBA00022670"/>
    </source>
</evidence>
<name>A0A3B3SL75_9TELE</name>
<feature type="domain" description="Peptidase S1" evidence="7">
    <location>
        <begin position="27"/>
        <end position="253"/>
    </location>
</feature>
<organism evidence="8 9">
    <name type="scientific">Paramormyrops kingsleyae</name>
    <dbReference type="NCBI Taxonomy" id="1676925"/>
    <lineage>
        <taxon>Eukaryota</taxon>
        <taxon>Metazoa</taxon>
        <taxon>Chordata</taxon>
        <taxon>Craniata</taxon>
        <taxon>Vertebrata</taxon>
        <taxon>Euteleostomi</taxon>
        <taxon>Actinopterygii</taxon>
        <taxon>Neopterygii</taxon>
        <taxon>Teleostei</taxon>
        <taxon>Osteoglossocephala</taxon>
        <taxon>Osteoglossomorpha</taxon>
        <taxon>Osteoglossiformes</taxon>
        <taxon>Mormyridae</taxon>
        <taxon>Paramormyrops</taxon>
    </lineage>
</organism>
<keyword evidence="4" id="KW-0720">Serine protease</keyword>
<dbReference type="SUPFAM" id="SSF50494">
    <property type="entry name" value="Trypsin-like serine proteases"/>
    <property type="match status" value="1"/>
</dbReference>
<dbReference type="PROSITE" id="PS00134">
    <property type="entry name" value="TRYPSIN_HIS"/>
    <property type="match status" value="1"/>
</dbReference>
<keyword evidence="1" id="KW-0645">Protease</keyword>
<evidence type="ECO:0000256" key="5">
    <source>
        <dbReference type="ARBA" id="ARBA00023157"/>
    </source>
</evidence>
<protein>
    <submittedName>
        <fullName evidence="8">Granzyme B-like</fullName>
    </submittedName>
</protein>
<evidence type="ECO:0000256" key="4">
    <source>
        <dbReference type="ARBA" id="ARBA00022825"/>
    </source>
</evidence>
<feature type="chain" id="PRO_5017283938" evidence="6">
    <location>
        <begin position="23"/>
        <end position="255"/>
    </location>
</feature>
<evidence type="ECO:0000256" key="6">
    <source>
        <dbReference type="SAM" id="SignalP"/>
    </source>
</evidence>
<dbReference type="Ensembl" id="ENSPKIT00000011610.1">
    <property type="protein sequence ID" value="ENSPKIP00000030781.1"/>
    <property type="gene ID" value="ENSPKIG00000011517.1"/>
</dbReference>
<feature type="signal peptide" evidence="6">
    <location>
        <begin position="1"/>
        <end position="22"/>
    </location>
</feature>
<evidence type="ECO:0000259" key="7">
    <source>
        <dbReference type="PROSITE" id="PS50240"/>
    </source>
</evidence>
<evidence type="ECO:0000313" key="9">
    <source>
        <dbReference type="Proteomes" id="UP000261540"/>
    </source>
</evidence>
<dbReference type="Gene3D" id="2.40.10.10">
    <property type="entry name" value="Trypsin-like serine proteases"/>
    <property type="match status" value="2"/>
</dbReference>
<dbReference type="CDD" id="cd00190">
    <property type="entry name" value="Tryp_SPc"/>
    <property type="match status" value="1"/>
</dbReference>
<dbReference type="InterPro" id="IPR018114">
    <property type="entry name" value="TRYPSIN_HIS"/>
</dbReference>
<dbReference type="InterPro" id="IPR009003">
    <property type="entry name" value="Peptidase_S1_PA"/>
</dbReference>